<dbReference type="PRINTS" id="PR00474">
    <property type="entry name" value="GLU5KINASE"/>
</dbReference>
<dbReference type="GO" id="GO:0005737">
    <property type="term" value="C:cytoplasm"/>
    <property type="evidence" value="ECO:0007669"/>
    <property type="project" value="UniProtKB-SubCell"/>
</dbReference>
<dbReference type="Proteomes" id="UP000540989">
    <property type="component" value="Unassembled WGS sequence"/>
</dbReference>
<dbReference type="AlphaFoldDB" id="A0A7W7ZDK5"/>
<comment type="similarity">
    <text evidence="9">Belongs to the acetylglutamate kinase family. ArgB subfamily.</text>
</comment>
<name>A0A7W7ZDK5_9BACT</name>
<dbReference type="InterPro" id="IPR037528">
    <property type="entry name" value="ArgB"/>
</dbReference>
<feature type="site" description="Transition state stabilizer" evidence="9">
    <location>
        <position position="217"/>
    </location>
</feature>
<keyword evidence="2 9" id="KW-0055">Arginine biosynthesis</keyword>
<dbReference type="PIRSF" id="PIRSF000728">
    <property type="entry name" value="NAGK"/>
    <property type="match status" value="1"/>
</dbReference>
<dbReference type="NCBIfam" id="TIGR00761">
    <property type="entry name" value="argB"/>
    <property type="match status" value="1"/>
</dbReference>
<evidence type="ECO:0000259" key="10">
    <source>
        <dbReference type="Pfam" id="PF00696"/>
    </source>
</evidence>
<dbReference type="PANTHER" id="PTHR23342">
    <property type="entry name" value="N-ACETYLGLUTAMATE SYNTHASE"/>
    <property type="match status" value="1"/>
</dbReference>
<dbReference type="HAMAP" id="MF_00082">
    <property type="entry name" value="ArgB"/>
    <property type="match status" value="1"/>
</dbReference>
<comment type="pathway">
    <text evidence="1 9">Amino-acid biosynthesis; L-arginine biosynthesis; N(2)-acetyl-L-ornithine from L-glutamate: step 2/4.</text>
</comment>
<dbReference type="CDD" id="cd04238">
    <property type="entry name" value="AAK_NAGK-like"/>
    <property type="match status" value="1"/>
</dbReference>
<dbReference type="InterPro" id="IPR001048">
    <property type="entry name" value="Asp/Glu/Uridylate_kinase"/>
</dbReference>
<sequence length="260" mass="27050">MKYVVKLGGASLEDKALLHSCGKAIAELVGDGNQVAVVHGGGVQLTKTLAQMGKVSQFISGLRVTDAETRDAALMVLAGRVNKSLVAALGQHGCAAVGLSGGDGHVFRARKKITTPDLGFVGEIAATDPRWLDAIWTMGAVPVISSIALGFDGEYYNINADEMASACAVATKADALVFLTDVPGVKGADGEVMRWLKLPEIPGLEAASVITGGMLPKLHACRDALTHGVKRVRILPAESAQLLPDLISTRVNEGTEVMVA</sequence>
<dbReference type="Gene3D" id="3.40.1160.10">
    <property type="entry name" value="Acetylglutamate kinase-like"/>
    <property type="match status" value="1"/>
</dbReference>
<keyword evidence="5 9" id="KW-0547">Nucleotide-binding</keyword>
<keyword evidence="3 9" id="KW-0028">Amino-acid biosynthesis</keyword>
<proteinExistence type="inferred from homology"/>
<dbReference type="EMBL" id="JACHIP010000003">
    <property type="protein sequence ID" value="MBB5057778.1"/>
    <property type="molecule type" value="Genomic_DNA"/>
</dbReference>
<keyword evidence="4 9" id="KW-0808">Transferase</keyword>
<dbReference type="InterPro" id="IPR036393">
    <property type="entry name" value="AceGlu_kinase-like_sf"/>
</dbReference>
<dbReference type="SUPFAM" id="SSF53633">
    <property type="entry name" value="Carbamate kinase-like"/>
    <property type="match status" value="1"/>
</dbReference>
<dbReference type="GO" id="GO:0005524">
    <property type="term" value="F:ATP binding"/>
    <property type="evidence" value="ECO:0007669"/>
    <property type="project" value="UniProtKB-UniRule"/>
</dbReference>
<keyword evidence="9" id="KW-0963">Cytoplasm</keyword>
<dbReference type="Pfam" id="PF00696">
    <property type="entry name" value="AA_kinase"/>
    <property type="match status" value="1"/>
</dbReference>
<dbReference type="EC" id="2.7.2.8" evidence="9"/>
<comment type="function">
    <text evidence="9">Catalyzes the ATP-dependent phosphorylation of N-acetyl-L-glutamate.</text>
</comment>
<evidence type="ECO:0000256" key="8">
    <source>
        <dbReference type="ARBA" id="ARBA00048141"/>
    </source>
</evidence>
<evidence type="ECO:0000256" key="4">
    <source>
        <dbReference type="ARBA" id="ARBA00022679"/>
    </source>
</evidence>
<evidence type="ECO:0000313" key="11">
    <source>
        <dbReference type="EMBL" id="MBB5057778.1"/>
    </source>
</evidence>
<accession>A0A7W7ZDK5</accession>
<feature type="binding site" evidence="9">
    <location>
        <position position="157"/>
    </location>
    <ligand>
        <name>substrate</name>
    </ligand>
</feature>
<comment type="catalytic activity">
    <reaction evidence="8 9">
        <text>N-acetyl-L-glutamate + ATP = N-acetyl-L-glutamyl 5-phosphate + ADP</text>
        <dbReference type="Rhea" id="RHEA:14629"/>
        <dbReference type="ChEBI" id="CHEBI:30616"/>
        <dbReference type="ChEBI" id="CHEBI:44337"/>
        <dbReference type="ChEBI" id="CHEBI:57936"/>
        <dbReference type="ChEBI" id="CHEBI:456216"/>
        <dbReference type="EC" id="2.7.2.8"/>
    </reaction>
</comment>
<feature type="site" description="Transition state stabilizer" evidence="9">
    <location>
        <position position="6"/>
    </location>
</feature>
<evidence type="ECO:0000256" key="1">
    <source>
        <dbReference type="ARBA" id="ARBA00004828"/>
    </source>
</evidence>
<comment type="subcellular location">
    <subcellularLocation>
        <location evidence="9">Cytoplasm</location>
    </subcellularLocation>
</comment>
<evidence type="ECO:0000313" key="12">
    <source>
        <dbReference type="Proteomes" id="UP000540989"/>
    </source>
</evidence>
<evidence type="ECO:0000256" key="7">
    <source>
        <dbReference type="ARBA" id="ARBA00022840"/>
    </source>
</evidence>
<reference evidence="11 12" key="1">
    <citation type="submission" date="2020-08" db="EMBL/GenBank/DDBJ databases">
        <title>Genomic Encyclopedia of Type Strains, Phase IV (KMG-V): Genome sequencing to study the core and pangenomes of soil and plant-associated prokaryotes.</title>
        <authorList>
            <person name="Whitman W."/>
        </authorList>
    </citation>
    <scope>NUCLEOTIDE SEQUENCE [LARGE SCALE GENOMIC DNA]</scope>
    <source>
        <strain evidence="11 12">M8UP14</strain>
    </source>
</reference>
<dbReference type="GO" id="GO:0003991">
    <property type="term" value="F:acetylglutamate kinase activity"/>
    <property type="evidence" value="ECO:0007669"/>
    <property type="project" value="UniProtKB-UniRule"/>
</dbReference>
<dbReference type="GO" id="GO:0042450">
    <property type="term" value="P:L-arginine biosynthetic process via ornithine"/>
    <property type="evidence" value="ECO:0007669"/>
    <property type="project" value="UniProtKB-UniRule"/>
</dbReference>
<evidence type="ECO:0000256" key="3">
    <source>
        <dbReference type="ARBA" id="ARBA00022605"/>
    </source>
</evidence>
<keyword evidence="12" id="KW-1185">Reference proteome</keyword>
<dbReference type="InterPro" id="IPR001057">
    <property type="entry name" value="Glu/AcGlu_kinase"/>
</dbReference>
<comment type="caution">
    <text evidence="11">The sequence shown here is derived from an EMBL/GenBank/DDBJ whole genome shotgun (WGS) entry which is preliminary data.</text>
</comment>
<dbReference type="InterPro" id="IPR004662">
    <property type="entry name" value="AcgluKinase_fam"/>
</dbReference>
<feature type="binding site" evidence="9">
    <location>
        <position position="63"/>
    </location>
    <ligand>
        <name>substrate</name>
    </ligand>
</feature>
<gene>
    <name evidence="9" type="primary">argB</name>
    <name evidence="11" type="ORF">HDF16_002484</name>
</gene>
<dbReference type="PANTHER" id="PTHR23342:SF0">
    <property type="entry name" value="N-ACETYLGLUTAMATE SYNTHASE, MITOCHONDRIAL"/>
    <property type="match status" value="1"/>
</dbReference>
<evidence type="ECO:0000256" key="9">
    <source>
        <dbReference type="HAMAP-Rule" id="MF_00082"/>
    </source>
</evidence>
<evidence type="ECO:0000256" key="5">
    <source>
        <dbReference type="ARBA" id="ARBA00022741"/>
    </source>
</evidence>
<dbReference type="RefSeq" id="WP_184216896.1">
    <property type="nucleotide sequence ID" value="NZ_JACHIP010000003.1"/>
</dbReference>
<feature type="domain" description="Aspartate/glutamate/uridylate kinase" evidence="10">
    <location>
        <begin position="1"/>
        <end position="235"/>
    </location>
</feature>
<keyword evidence="6 9" id="KW-0418">Kinase</keyword>
<evidence type="ECO:0000256" key="2">
    <source>
        <dbReference type="ARBA" id="ARBA00022571"/>
    </source>
</evidence>
<organism evidence="11 12">
    <name type="scientific">Granulicella aggregans</name>
    <dbReference type="NCBI Taxonomy" id="474949"/>
    <lineage>
        <taxon>Bacteria</taxon>
        <taxon>Pseudomonadati</taxon>
        <taxon>Acidobacteriota</taxon>
        <taxon>Terriglobia</taxon>
        <taxon>Terriglobales</taxon>
        <taxon>Acidobacteriaceae</taxon>
        <taxon>Granulicella</taxon>
    </lineage>
</organism>
<protein>
    <recommendedName>
        <fullName evidence="9">Acetylglutamate kinase</fullName>
        <ecNumber evidence="9">2.7.2.8</ecNumber>
    </recommendedName>
    <alternativeName>
        <fullName evidence="9">N-acetyl-L-glutamate 5-phosphotransferase</fullName>
    </alternativeName>
    <alternativeName>
        <fullName evidence="9">NAG kinase</fullName>
        <shortName evidence="9">NAGK</shortName>
    </alternativeName>
</protein>
<dbReference type="UniPathway" id="UPA00068">
    <property type="reaction ID" value="UER00107"/>
</dbReference>
<feature type="binding site" evidence="9">
    <location>
        <begin position="41"/>
        <end position="42"/>
    </location>
    <ligand>
        <name>substrate</name>
    </ligand>
</feature>
<evidence type="ECO:0000256" key="6">
    <source>
        <dbReference type="ARBA" id="ARBA00022777"/>
    </source>
</evidence>
<keyword evidence="7 9" id="KW-0067">ATP-binding</keyword>